<dbReference type="InterPro" id="IPR021744">
    <property type="entry name" value="CbiG_N"/>
</dbReference>
<accession>A0A6S6R4X8</accession>
<evidence type="ECO:0000313" key="1">
    <source>
        <dbReference type="EMBL" id="BCJ96399.1"/>
    </source>
</evidence>
<dbReference type="SUPFAM" id="SSF159664">
    <property type="entry name" value="CobE/GbiG C-terminal domain-like"/>
    <property type="match status" value="1"/>
</dbReference>
<dbReference type="Gene3D" id="3.30.420.180">
    <property type="entry name" value="CobE/GbiG C-terminal domain"/>
    <property type="match status" value="1"/>
</dbReference>
<dbReference type="SUPFAM" id="SSF159672">
    <property type="entry name" value="CbiG N-terminal domain-like"/>
    <property type="match status" value="1"/>
</dbReference>
<dbReference type="KEGG" id="acel:acsn021_39680"/>
<dbReference type="RefSeq" id="WP_184093251.1">
    <property type="nucleotide sequence ID" value="NZ_AP023367.1"/>
</dbReference>
<dbReference type="Pfam" id="PF01890">
    <property type="entry name" value="CbiG_C"/>
    <property type="match status" value="1"/>
</dbReference>
<reference evidence="1 2" key="1">
    <citation type="journal article" date="2016" name="Int. J. Syst. Evol. Microbiol.">
        <title>Descriptions of Anaerotaenia torta gen. nov., sp. nov. and Anaerocolumna cellulosilytica gen. nov., sp. nov. isolated from a methanogenic reactor of cattle waste.</title>
        <authorList>
            <person name="Uek A."/>
            <person name="Ohtaki Y."/>
            <person name="Kaku N."/>
            <person name="Ueki K."/>
        </authorList>
    </citation>
    <scope>NUCLEOTIDE SEQUENCE [LARGE SCALE GENOMIC DNA]</scope>
    <source>
        <strain evidence="1 2">SN021</strain>
    </source>
</reference>
<evidence type="ECO:0000313" key="2">
    <source>
        <dbReference type="Proteomes" id="UP000515561"/>
    </source>
</evidence>
<dbReference type="InterPro" id="IPR002750">
    <property type="entry name" value="CobE/GbiG_C"/>
</dbReference>
<dbReference type="Pfam" id="PF11761">
    <property type="entry name" value="CbiG_mid"/>
    <property type="match status" value="1"/>
</dbReference>
<keyword evidence="2" id="KW-1185">Reference proteome</keyword>
<name>A0A6S6R4X8_9FIRM</name>
<dbReference type="InterPro" id="IPR021745">
    <property type="entry name" value="CbiG_mid"/>
</dbReference>
<dbReference type="InterPro" id="IPR038029">
    <property type="entry name" value="GbiG_N_sf"/>
</dbReference>
<dbReference type="Gene3D" id="3.40.50.11220">
    <property type="match status" value="1"/>
</dbReference>
<dbReference type="InterPro" id="IPR052553">
    <property type="entry name" value="CbiG_hydrolase"/>
</dbReference>
<sequence length="353" mass="38372">MKQIAVISFTKKGAELNKKLCRGLILSDTVLLGFSMEKYMDEKEEKTLDSFTSIHKLMEELMKPPAEFECLSGLVFIGACGIAVRAIAPYIQNKAKDPAVAVVDEGGNYVISLLSGHLGGANELTKQVAAYIGAVPVITTATDTRKVFAVDSFAVKQALYITDTAKIKVISGALLNDEKIGIYSEYPVSGQLPAGLGHENQSKGICISATEGLQPFHFTMHLLPKNLIVGMGCKKGVEPEIMYNRLQKIFSEKGLRMERICKLCSVDIKKEEPGLLKLADKLGVDFQTYTVKELQQVSGSFTASAFVENTIGVDNVCERSAALGSGYGKQLIAKVSGEGMTLSVYEKEYQINF</sequence>
<dbReference type="AlphaFoldDB" id="A0A6S6R4X8"/>
<dbReference type="Pfam" id="PF11760">
    <property type="entry name" value="CbiG_N"/>
    <property type="match status" value="1"/>
</dbReference>
<gene>
    <name evidence="1" type="primary">cbiG</name>
    <name evidence="1" type="ORF">acsn021_39680</name>
</gene>
<organism evidence="1 2">
    <name type="scientific">Anaerocolumna cellulosilytica</name>
    <dbReference type="NCBI Taxonomy" id="433286"/>
    <lineage>
        <taxon>Bacteria</taxon>
        <taxon>Bacillati</taxon>
        <taxon>Bacillota</taxon>
        <taxon>Clostridia</taxon>
        <taxon>Lachnospirales</taxon>
        <taxon>Lachnospiraceae</taxon>
        <taxon>Anaerocolumna</taxon>
    </lineage>
</organism>
<dbReference type="EMBL" id="AP023367">
    <property type="protein sequence ID" value="BCJ96399.1"/>
    <property type="molecule type" value="Genomic_DNA"/>
</dbReference>
<protein>
    <submittedName>
        <fullName evidence="1">Cobalamin biosynthesis protein CbiG</fullName>
    </submittedName>
</protein>
<dbReference type="PANTHER" id="PTHR37477:SF1">
    <property type="entry name" value="COBALT-PRECORRIN-5A HYDROLASE"/>
    <property type="match status" value="1"/>
</dbReference>
<proteinExistence type="predicted"/>
<dbReference type="PANTHER" id="PTHR37477">
    <property type="entry name" value="COBALT-PRECORRIN-5A HYDROLASE"/>
    <property type="match status" value="1"/>
</dbReference>
<dbReference type="InterPro" id="IPR036518">
    <property type="entry name" value="CobE/GbiG_C_sf"/>
</dbReference>
<dbReference type="GO" id="GO:0009236">
    <property type="term" value="P:cobalamin biosynthetic process"/>
    <property type="evidence" value="ECO:0007669"/>
    <property type="project" value="InterPro"/>
</dbReference>
<dbReference type="Proteomes" id="UP000515561">
    <property type="component" value="Chromosome"/>
</dbReference>